<dbReference type="Proteomes" id="UP000005316">
    <property type="component" value="Unassembled WGS sequence"/>
</dbReference>
<dbReference type="EMBL" id="AFPZ01000105">
    <property type="protein sequence ID" value="EGQ21104.1"/>
    <property type="molecule type" value="Genomic_DNA"/>
</dbReference>
<name>F9DX56_9BACL</name>
<accession>F9DX56</accession>
<dbReference type="RefSeq" id="WP_009498078.1">
    <property type="nucleotide sequence ID" value="NZ_GL982998.1"/>
</dbReference>
<gene>
    <name evidence="1" type="ORF">HMPREF9372_3387</name>
</gene>
<comment type="caution">
    <text evidence="1">The sequence shown here is derived from an EMBL/GenBank/DDBJ whole genome shotgun (WGS) entry which is preliminary data.</text>
</comment>
<evidence type="ECO:0000313" key="2">
    <source>
        <dbReference type="Proteomes" id="UP000005316"/>
    </source>
</evidence>
<proteinExistence type="predicted"/>
<protein>
    <submittedName>
        <fullName evidence="1">Uncharacterized protein</fullName>
    </submittedName>
</protein>
<sequence>MIGARVQMSKETEKQFLIDELNRLGIYETVKSEPLESMNYYTLRSMLAAARAVWV</sequence>
<organism evidence="1 2">
    <name type="scientific">Sporosarcina newyorkensis 2681</name>
    <dbReference type="NCBI Taxonomy" id="1027292"/>
    <lineage>
        <taxon>Bacteria</taxon>
        <taxon>Bacillati</taxon>
        <taxon>Bacillota</taxon>
        <taxon>Bacilli</taxon>
        <taxon>Bacillales</taxon>
        <taxon>Caryophanaceae</taxon>
        <taxon>Sporosarcina</taxon>
    </lineage>
</organism>
<evidence type="ECO:0000313" key="1">
    <source>
        <dbReference type="EMBL" id="EGQ21104.1"/>
    </source>
</evidence>
<dbReference type="AlphaFoldDB" id="F9DX56"/>
<dbReference type="HOGENOM" id="CLU_3022556_0_0_9"/>
<reference evidence="1 2" key="1">
    <citation type="submission" date="2011-04" db="EMBL/GenBank/DDBJ databases">
        <authorList>
            <person name="Muzny D."/>
            <person name="Qin X."/>
            <person name="Deng J."/>
            <person name="Jiang H."/>
            <person name="Liu Y."/>
            <person name="Qu J."/>
            <person name="Song X.-Z."/>
            <person name="Zhang L."/>
            <person name="Thornton R."/>
            <person name="Coyle M."/>
            <person name="Francisco L."/>
            <person name="Jackson L."/>
            <person name="Javaid M."/>
            <person name="Korchina V."/>
            <person name="Kovar C."/>
            <person name="Mata R."/>
            <person name="Mathew T."/>
            <person name="Ngo R."/>
            <person name="Nguyen L."/>
            <person name="Nguyen N."/>
            <person name="Okwuonu G."/>
            <person name="Ongeri F."/>
            <person name="Pham C."/>
            <person name="Simmons D."/>
            <person name="Wilczek-Boney K."/>
            <person name="Hale W."/>
            <person name="Jakkamsetti A."/>
            <person name="Pham P."/>
            <person name="Ruth R."/>
            <person name="San Lucas F."/>
            <person name="Warren J."/>
            <person name="Zhang J."/>
            <person name="Zhao Z."/>
            <person name="Zhou C."/>
            <person name="Zhu D."/>
            <person name="Lee S."/>
            <person name="Bess C."/>
            <person name="Blankenburg K."/>
            <person name="Forbes L."/>
            <person name="Fu Q."/>
            <person name="Gubbala S."/>
            <person name="Hirani K."/>
            <person name="Jayaseelan J.C."/>
            <person name="Lara F."/>
            <person name="Munidasa M."/>
            <person name="Palculict T."/>
            <person name="Patil S."/>
            <person name="Pu L.-L."/>
            <person name="Saada N."/>
            <person name="Tang L."/>
            <person name="Weissenberger G."/>
            <person name="Zhu Y."/>
            <person name="Hemphill L."/>
            <person name="Shang Y."/>
            <person name="Youmans B."/>
            <person name="Ayvaz T."/>
            <person name="Ross M."/>
            <person name="Santibanez J."/>
            <person name="Aqrawi P."/>
            <person name="Gross S."/>
            <person name="Joshi V."/>
            <person name="Fowler G."/>
            <person name="Nazareth L."/>
            <person name="Reid J."/>
            <person name="Worley K."/>
            <person name="Petrosino J."/>
            <person name="Highlander S."/>
            <person name="Gibbs R."/>
        </authorList>
    </citation>
    <scope>NUCLEOTIDE SEQUENCE [LARGE SCALE GENOMIC DNA]</scope>
    <source>
        <strain evidence="1 2">2681</strain>
    </source>
</reference>